<organism evidence="7 8">
    <name type="scientific">Aphanomyces euteiches</name>
    <dbReference type="NCBI Taxonomy" id="100861"/>
    <lineage>
        <taxon>Eukaryota</taxon>
        <taxon>Sar</taxon>
        <taxon>Stramenopiles</taxon>
        <taxon>Oomycota</taxon>
        <taxon>Saprolegniomycetes</taxon>
        <taxon>Saprolegniales</taxon>
        <taxon>Verrucalvaceae</taxon>
        <taxon>Aphanomyces</taxon>
    </lineage>
</organism>
<name>A0A6G0WXW2_9STRA</name>
<evidence type="ECO:0000256" key="1">
    <source>
        <dbReference type="ARBA" id="ARBA00004141"/>
    </source>
</evidence>
<comment type="caution">
    <text evidence="7">The sequence shown here is derived from an EMBL/GenBank/DDBJ whole genome shotgun (WGS) entry which is preliminary data.</text>
</comment>
<feature type="transmembrane region" description="Helical" evidence="5">
    <location>
        <begin position="470"/>
        <end position="488"/>
    </location>
</feature>
<dbReference type="EMBL" id="VJMJ01000134">
    <property type="protein sequence ID" value="KAF0732406.1"/>
    <property type="molecule type" value="Genomic_DNA"/>
</dbReference>
<evidence type="ECO:0000256" key="4">
    <source>
        <dbReference type="ARBA" id="ARBA00023136"/>
    </source>
</evidence>
<protein>
    <recommendedName>
        <fullName evidence="9">Sulfite exporter TauE/SafE</fullName>
    </recommendedName>
</protein>
<keyword evidence="6" id="KW-0732">Signal</keyword>
<evidence type="ECO:0000256" key="5">
    <source>
        <dbReference type="SAM" id="Phobius"/>
    </source>
</evidence>
<keyword evidence="2 5" id="KW-0812">Transmembrane</keyword>
<dbReference type="PANTHER" id="PTHR14255">
    <property type="entry name" value="CEREBLON"/>
    <property type="match status" value="1"/>
</dbReference>
<dbReference type="AlphaFoldDB" id="A0A6G0WXW2"/>
<dbReference type="VEuPathDB" id="FungiDB:AeMF1_010745"/>
<dbReference type="Proteomes" id="UP000481153">
    <property type="component" value="Unassembled WGS sequence"/>
</dbReference>
<keyword evidence="3 5" id="KW-1133">Transmembrane helix</keyword>
<feature type="signal peptide" evidence="6">
    <location>
        <begin position="1"/>
        <end position="19"/>
    </location>
</feature>
<feature type="transmembrane region" description="Helical" evidence="5">
    <location>
        <begin position="149"/>
        <end position="169"/>
    </location>
</feature>
<evidence type="ECO:0000313" key="7">
    <source>
        <dbReference type="EMBL" id="KAF0732406.1"/>
    </source>
</evidence>
<proteinExistence type="predicted"/>
<dbReference type="GO" id="GO:0031464">
    <property type="term" value="C:Cul4A-RING E3 ubiquitin ligase complex"/>
    <property type="evidence" value="ECO:0007669"/>
    <property type="project" value="TreeGrafter"/>
</dbReference>
<reference evidence="7 8" key="1">
    <citation type="submission" date="2019-07" db="EMBL/GenBank/DDBJ databases">
        <title>Genomics analysis of Aphanomyces spp. identifies a new class of oomycete effector associated with host adaptation.</title>
        <authorList>
            <person name="Gaulin E."/>
        </authorList>
    </citation>
    <scope>NUCLEOTIDE SEQUENCE [LARGE SCALE GENOMIC DNA]</scope>
    <source>
        <strain evidence="7 8">ATCC 201684</strain>
    </source>
</reference>
<feature type="transmembrane region" description="Helical" evidence="5">
    <location>
        <begin position="114"/>
        <end position="143"/>
    </location>
</feature>
<feature type="transmembrane region" description="Helical" evidence="5">
    <location>
        <begin position="347"/>
        <end position="367"/>
    </location>
</feature>
<evidence type="ECO:0008006" key="9">
    <source>
        <dbReference type="Google" id="ProtNLM"/>
    </source>
</evidence>
<feature type="transmembrane region" description="Helical" evidence="5">
    <location>
        <begin position="307"/>
        <end position="327"/>
    </location>
</feature>
<dbReference type="InterPro" id="IPR002781">
    <property type="entry name" value="TM_pro_TauE-like"/>
</dbReference>
<feature type="transmembrane region" description="Helical" evidence="5">
    <location>
        <begin position="398"/>
        <end position="420"/>
    </location>
</feature>
<comment type="subcellular location">
    <subcellularLocation>
        <location evidence="1">Membrane</location>
        <topology evidence="1">Multi-pass membrane protein</topology>
    </subcellularLocation>
</comment>
<evidence type="ECO:0000256" key="3">
    <source>
        <dbReference type="ARBA" id="ARBA00022989"/>
    </source>
</evidence>
<dbReference type="GO" id="GO:0016020">
    <property type="term" value="C:membrane"/>
    <property type="evidence" value="ECO:0007669"/>
    <property type="project" value="UniProtKB-SubCell"/>
</dbReference>
<dbReference type="PANTHER" id="PTHR14255:SF3">
    <property type="entry name" value="SULFITE EXPORTER TAUE_SAFE FAMILY PROTEIN 5-RELATED"/>
    <property type="match status" value="1"/>
</dbReference>
<gene>
    <name evidence="7" type="ORF">Ae201684_010515</name>
</gene>
<sequence length="542" mass="59105">MHLRCIPLAFVVAMATAAANQVHIVARDEMLGAACQAQSDCGFLPGLACMNAKCQLCQVHADCSAGPFDFSKRCVVKDAATMMTSLNGTLQPVSNCIEKNLFDPFSWQDFSASLLAFLCTALGSAAGTGGGGLLVPMFILAFGLGPKHAIPMSKATIFGGAMATFMMNFRRKHPYQSRRPLIDYMMAAMMEPPTLIGTIFGVMANATFPSWLILMLLLTLLSFMAVRTLEKVQKIDKQEANHTPPGEKAKLLPLARQPSDVAREARLQREDYEDFELLPPIDMPENCDKQAFCEQVKAQLYKEESQVFPLTYVTPLFLCWLLLFVQSLFRGGHGTPSIVGIPCGSTAYWLLTFVPLTGLLLITWLMGQRLRLRNRLRVVSGAELALGDVHWTRKTAQFVFPLYSFVAGVAAGLLGVGGGMVQNPIMLEYGLLPAISSASASYMILFTSSATTLQFAVAGQFPGQLQYDYIFWYSLMGCLGAAFGQTFVSYIVKKYKRSSILVYVLAFTIAASAVAMGISGYQTVVHDFSKGVHLGFTGVCSK</sequence>
<dbReference type="Pfam" id="PF01925">
    <property type="entry name" value="TauE"/>
    <property type="match status" value="1"/>
</dbReference>
<feature type="chain" id="PRO_5026011645" description="Sulfite exporter TauE/SafE" evidence="6">
    <location>
        <begin position="20"/>
        <end position="542"/>
    </location>
</feature>
<accession>A0A6G0WXW2</accession>
<feature type="transmembrane region" description="Helical" evidence="5">
    <location>
        <begin position="181"/>
        <end position="204"/>
    </location>
</feature>
<evidence type="ECO:0000256" key="2">
    <source>
        <dbReference type="ARBA" id="ARBA00022692"/>
    </source>
</evidence>
<feature type="transmembrane region" description="Helical" evidence="5">
    <location>
        <begin position="210"/>
        <end position="229"/>
    </location>
</feature>
<feature type="transmembrane region" description="Helical" evidence="5">
    <location>
        <begin position="500"/>
        <end position="521"/>
    </location>
</feature>
<evidence type="ECO:0000313" key="8">
    <source>
        <dbReference type="Proteomes" id="UP000481153"/>
    </source>
</evidence>
<keyword evidence="4 5" id="KW-0472">Membrane</keyword>
<evidence type="ECO:0000256" key="6">
    <source>
        <dbReference type="SAM" id="SignalP"/>
    </source>
</evidence>
<keyword evidence="8" id="KW-1185">Reference proteome</keyword>
<dbReference type="GO" id="GO:0016567">
    <property type="term" value="P:protein ubiquitination"/>
    <property type="evidence" value="ECO:0007669"/>
    <property type="project" value="TreeGrafter"/>
</dbReference>